<evidence type="ECO:0000313" key="4">
    <source>
        <dbReference type="EMBL" id="PXV58940.1"/>
    </source>
</evidence>
<dbReference type="Proteomes" id="UP000247973">
    <property type="component" value="Unassembled WGS sequence"/>
</dbReference>
<accession>A0A2V3PI26</accession>
<dbReference type="GO" id="GO:0003677">
    <property type="term" value="F:DNA binding"/>
    <property type="evidence" value="ECO:0007669"/>
    <property type="project" value="UniProtKB-KW"/>
</dbReference>
<dbReference type="OrthoDB" id="9815009at2"/>
<dbReference type="PROSITE" id="PS51000">
    <property type="entry name" value="HTH_DEOR_2"/>
    <property type="match status" value="1"/>
</dbReference>
<organism evidence="4 5">
    <name type="scientific">Dysgonomonas alginatilytica</name>
    <dbReference type="NCBI Taxonomy" id="1605892"/>
    <lineage>
        <taxon>Bacteria</taxon>
        <taxon>Pseudomonadati</taxon>
        <taxon>Bacteroidota</taxon>
        <taxon>Bacteroidia</taxon>
        <taxon>Bacteroidales</taxon>
        <taxon>Dysgonomonadaceae</taxon>
        <taxon>Dysgonomonas</taxon>
    </lineage>
</organism>
<evidence type="ECO:0000256" key="2">
    <source>
        <dbReference type="ARBA" id="ARBA00023163"/>
    </source>
</evidence>
<keyword evidence="1" id="KW-0805">Transcription regulation</keyword>
<protein>
    <submittedName>
        <fullName evidence="4">Putative DNA-binding transcriptional regulator YafY</fullName>
    </submittedName>
</protein>
<feature type="domain" description="HTH deoR-type" evidence="3">
    <location>
        <begin position="7"/>
        <end position="62"/>
    </location>
</feature>
<dbReference type="PANTHER" id="PTHR34580">
    <property type="match status" value="1"/>
</dbReference>
<dbReference type="InterPro" id="IPR026881">
    <property type="entry name" value="WYL_dom"/>
</dbReference>
<dbReference type="SUPFAM" id="SSF46785">
    <property type="entry name" value="Winged helix' DNA-binding domain"/>
    <property type="match status" value="1"/>
</dbReference>
<evidence type="ECO:0000256" key="1">
    <source>
        <dbReference type="ARBA" id="ARBA00023015"/>
    </source>
</evidence>
<gene>
    <name evidence="4" type="ORF">CLV62_14015</name>
</gene>
<dbReference type="GO" id="GO:0003700">
    <property type="term" value="F:DNA-binding transcription factor activity"/>
    <property type="evidence" value="ECO:0007669"/>
    <property type="project" value="InterPro"/>
</dbReference>
<dbReference type="AlphaFoldDB" id="A0A2V3PI26"/>
<dbReference type="InterPro" id="IPR036388">
    <property type="entry name" value="WH-like_DNA-bd_sf"/>
</dbReference>
<keyword evidence="4" id="KW-0238">DNA-binding</keyword>
<evidence type="ECO:0000313" key="5">
    <source>
        <dbReference type="Proteomes" id="UP000247973"/>
    </source>
</evidence>
<dbReference type="PROSITE" id="PS52050">
    <property type="entry name" value="WYL"/>
    <property type="match status" value="1"/>
</dbReference>
<comment type="caution">
    <text evidence="4">The sequence shown here is derived from an EMBL/GenBank/DDBJ whole genome shotgun (WGS) entry which is preliminary data.</text>
</comment>
<dbReference type="InterPro" id="IPR028349">
    <property type="entry name" value="PafC-like"/>
</dbReference>
<dbReference type="RefSeq" id="WP_110312447.1">
    <property type="nucleotide sequence ID" value="NZ_QICL01000040.1"/>
</dbReference>
<dbReference type="Gene3D" id="1.10.10.10">
    <property type="entry name" value="Winged helix-like DNA-binding domain superfamily/Winged helix DNA-binding domain"/>
    <property type="match status" value="1"/>
</dbReference>
<name>A0A2V3PI26_9BACT</name>
<keyword evidence="5" id="KW-1185">Reference proteome</keyword>
<dbReference type="InterPro" id="IPR001034">
    <property type="entry name" value="DeoR_HTH"/>
</dbReference>
<keyword evidence="2" id="KW-0804">Transcription</keyword>
<dbReference type="InterPro" id="IPR013196">
    <property type="entry name" value="HTH_11"/>
</dbReference>
<dbReference type="EMBL" id="QICL01000040">
    <property type="protein sequence ID" value="PXV58940.1"/>
    <property type="molecule type" value="Genomic_DNA"/>
</dbReference>
<dbReference type="InterPro" id="IPR051534">
    <property type="entry name" value="CBASS_pafABC_assoc_protein"/>
</dbReference>
<evidence type="ECO:0000259" key="3">
    <source>
        <dbReference type="PROSITE" id="PS51000"/>
    </source>
</evidence>
<dbReference type="PANTHER" id="PTHR34580:SF1">
    <property type="entry name" value="PROTEIN PAFC"/>
    <property type="match status" value="1"/>
</dbReference>
<dbReference type="Pfam" id="PF13280">
    <property type="entry name" value="WYL"/>
    <property type="match status" value="1"/>
</dbReference>
<proteinExistence type="predicted"/>
<sequence>MNKDLNRLDRISALLVQLQSRPIVKASEMAERFGVSLRTIYRDMSTLSEAGVPICGNSGVGYSLVEGYRLPSLMFTKEEAMAFLTAEKIIEQLTDAQNSNYFRQGMDKIRAALRAVDKKYLHEMGDSIAVYKSRNTREGLPNLLQTILSSINDKLIIEINYTNADENKSQRALEAIGITYTHPYWYLSAWCHLREEYRIFKLNRIENIKITANKHIKIHPPLESLLGCDNPECLIEVVLHTSKEVSKHHADSCYYMGLTEEKELENGQIEQTYMAYSLESLARWVLANADTTTVIHPVEIKNIIKQIIKNLDL</sequence>
<dbReference type="Pfam" id="PF08279">
    <property type="entry name" value="HTH_11"/>
    <property type="match status" value="1"/>
</dbReference>
<dbReference type="PIRSF" id="PIRSF016838">
    <property type="entry name" value="PafC"/>
    <property type="match status" value="1"/>
</dbReference>
<dbReference type="InterPro" id="IPR036390">
    <property type="entry name" value="WH_DNA-bd_sf"/>
</dbReference>
<reference evidence="4 5" key="1">
    <citation type="submission" date="2018-03" db="EMBL/GenBank/DDBJ databases">
        <title>Genomic Encyclopedia of Archaeal and Bacterial Type Strains, Phase II (KMG-II): from individual species to whole genera.</title>
        <authorList>
            <person name="Goeker M."/>
        </authorList>
    </citation>
    <scope>NUCLEOTIDE SEQUENCE [LARGE SCALE GENOMIC DNA]</scope>
    <source>
        <strain evidence="4 5">DSM 100214</strain>
    </source>
</reference>